<protein>
    <submittedName>
        <fullName evidence="1">Uncharacterized protein</fullName>
    </submittedName>
</protein>
<sequence>MRFWSQWRSQNLGPNSILQDDNARPHRARIITEYFQNLGVERMERPAVIPDLKPTLVGSAWACCTCQRDQRNHVADLRQILVEEWDASV</sequence>
<proteinExistence type="predicted"/>
<name>A0ACB9XAX8_CHAAC</name>
<accession>A0ACB9XAX8</accession>
<evidence type="ECO:0000313" key="2">
    <source>
        <dbReference type="Proteomes" id="UP001057452"/>
    </source>
</evidence>
<keyword evidence="2" id="KW-1185">Reference proteome</keyword>
<organism evidence="1 2">
    <name type="scientific">Chaenocephalus aceratus</name>
    <name type="common">Blackfin icefish</name>
    <name type="synonym">Chaenichthys aceratus</name>
    <dbReference type="NCBI Taxonomy" id="36190"/>
    <lineage>
        <taxon>Eukaryota</taxon>
        <taxon>Metazoa</taxon>
        <taxon>Chordata</taxon>
        <taxon>Craniata</taxon>
        <taxon>Vertebrata</taxon>
        <taxon>Euteleostomi</taxon>
        <taxon>Actinopterygii</taxon>
        <taxon>Neopterygii</taxon>
        <taxon>Teleostei</taxon>
        <taxon>Neoteleostei</taxon>
        <taxon>Acanthomorphata</taxon>
        <taxon>Eupercaria</taxon>
        <taxon>Perciformes</taxon>
        <taxon>Notothenioidei</taxon>
        <taxon>Channichthyidae</taxon>
        <taxon>Chaenocephalus</taxon>
    </lineage>
</organism>
<reference evidence="1" key="1">
    <citation type="submission" date="2022-05" db="EMBL/GenBank/DDBJ databases">
        <title>Chromosome-level genome of Chaenocephalus aceratus.</title>
        <authorList>
            <person name="Park H."/>
        </authorList>
    </citation>
    <scope>NUCLEOTIDE SEQUENCE</scope>
    <source>
        <strain evidence="1">KU_202001</strain>
    </source>
</reference>
<evidence type="ECO:0000313" key="1">
    <source>
        <dbReference type="EMBL" id="KAI4823603.1"/>
    </source>
</evidence>
<dbReference type="Proteomes" id="UP001057452">
    <property type="component" value="Chromosome 7"/>
</dbReference>
<comment type="caution">
    <text evidence="1">The sequence shown here is derived from an EMBL/GenBank/DDBJ whole genome shotgun (WGS) entry which is preliminary data.</text>
</comment>
<gene>
    <name evidence="1" type="ORF">KUCAC02_012181</name>
</gene>
<dbReference type="EMBL" id="CM043791">
    <property type="protein sequence ID" value="KAI4823603.1"/>
    <property type="molecule type" value="Genomic_DNA"/>
</dbReference>